<sequence>MSSQTTRVRRATTRRPSLPTPLAFGLDDAAQMLGIGRTKLRELIASGKLPSFQVGRRRLVSEADLREFVEAQQRRDLKRVS</sequence>
<dbReference type="InterPro" id="IPR038148">
    <property type="entry name" value="Tn1545/Tn916_Xis"/>
</dbReference>
<name>A0A6J6FF93_9ZZZZ</name>
<dbReference type="AlphaFoldDB" id="A0A6J6FF93"/>
<evidence type="ECO:0000259" key="2">
    <source>
        <dbReference type="Pfam" id="PF12728"/>
    </source>
</evidence>
<dbReference type="GO" id="GO:0003677">
    <property type="term" value="F:DNA binding"/>
    <property type="evidence" value="ECO:0007669"/>
    <property type="project" value="InterPro"/>
</dbReference>
<organism evidence="3">
    <name type="scientific">freshwater metagenome</name>
    <dbReference type="NCBI Taxonomy" id="449393"/>
    <lineage>
        <taxon>unclassified sequences</taxon>
        <taxon>metagenomes</taxon>
        <taxon>ecological metagenomes</taxon>
    </lineage>
</organism>
<feature type="domain" description="Helix-turn-helix" evidence="2">
    <location>
        <begin position="26"/>
        <end position="72"/>
    </location>
</feature>
<dbReference type="InterPro" id="IPR041657">
    <property type="entry name" value="HTH_17"/>
</dbReference>
<reference evidence="3" key="1">
    <citation type="submission" date="2020-05" db="EMBL/GenBank/DDBJ databases">
        <authorList>
            <person name="Chiriac C."/>
            <person name="Salcher M."/>
            <person name="Ghai R."/>
            <person name="Kavagutti S V."/>
        </authorList>
    </citation>
    <scope>NUCLEOTIDE SEQUENCE</scope>
</reference>
<evidence type="ECO:0000313" key="3">
    <source>
        <dbReference type="EMBL" id="CAB4583168.1"/>
    </source>
</evidence>
<dbReference type="SUPFAM" id="SSF46955">
    <property type="entry name" value="Putative DNA-binding domain"/>
    <property type="match status" value="1"/>
</dbReference>
<accession>A0A6J6FF93</accession>
<dbReference type="NCBIfam" id="TIGR01764">
    <property type="entry name" value="excise"/>
    <property type="match status" value="1"/>
</dbReference>
<protein>
    <submittedName>
        <fullName evidence="3">Unannotated protein</fullName>
    </submittedName>
</protein>
<evidence type="ECO:0000256" key="1">
    <source>
        <dbReference type="SAM" id="MobiDB-lite"/>
    </source>
</evidence>
<dbReference type="InterPro" id="IPR009061">
    <property type="entry name" value="DNA-bd_dom_put_sf"/>
</dbReference>
<dbReference type="Gene3D" id="3.90.105.50">
    <property type="match status" value="1"/>
</dbReference>
<gene>
    <name evidence="3" type="ORF">UFOPK1493_03224</name>
</gene>
<dbReference type="EMBL" id="CAEZSR010000167">
    <property type="protein sequence ID" value="CAB4583168.1"/>
    <property type="molecule type" value="Genomic_DNA"/>
</dbReference>
<dbReference type="InterPro" id="IPR010093">
    <property type="entry name" value="SinI_DNA-bd"/>
</dbReference>
<feature type="region of interest" description="Disordered" evidence="1">
    <location>
        <begin position="1"/>
        <end position="23"/>
    </location>
</feature>
<dbReference type="Pfam" id="PF12728">
    <property type="entry name" value="HTH_17"/>
    <property type="match status" value="1"/>
</dbReference>
<proteinExistence type="predicted"/>